<dbReference type="Pfam" id="PF00381">
    <property type="entry name" value="PTS-HPr"/>
    <property type="match status" value="1"/>
</dbReference>
<dbReference type="InterPro" id="IPR050399">
    <property type="entry name" value="HPr"/>
</dbReference>
<organism evidence="4 5">
    <name type="scientific">Paenibacillus aquistagni</name>
    <dbReference type="NCBI Taxonomy" id="1852522"/>
    <lineage>
        <taxon>Bacteria</taxon>
        <taxon>Bacillati</taxon>
        <taxon>Bacillota</taxon>
        <taxon>Bacilli</taxon>
        <taxon>Bacillales</taxon>
        <taxon>Paenibacillaceae</taxon>
        <taxon>Paenibacillus</taxon>
    </lineage>
</organism>
<evidence type="ECO:0000256" key="2">
    <source>
        <dbReference type="ARBA" id="ARBA00022490"/>
    </source>
</evidence>
<sequence>MEKQFTIKNPQGIHARPAGAIMKKANEFPNATISLEFNGRKVSAKSITGVLTLGMKAGDAVNVITEGDQAAEALDAVGAVLETVLD</sequence>
<dbReference type="PRINTS" id="PR00107">
    <property type="entry name" value="PHOSPHOCPHPR"/>
</dbReference>
<dbReference type="GO" id="GO:0005737">
    <property type="term" value="C:cytoplasm"/>
    <property type="evidence" value="ECO:0007669"/>
    <property type="project" value="UniProtKB-SubCell"/>
</dbReference>
<dbReference type="NCBIfam" id="TIGR01003">
    <property type="entry name" value="PTS_HPr_family"/>
    <property type="match status" value="1"/>
</dbReference>
<evidence type="ECO:0000256" key="3">
    <source>
        <dbReference type="ARBA" id="ARBA00022683"/>
    </source>
</evidence>
<keyword evidence="3" id="KW-0598">Phosphotransferase system</keyword>
<dbReference type="AlphaFoldDB" id="A0A1X7LDL9"/>
<proteinExistence type="predicted"/>
<dbReference type="GO" id="GO:0009401">
    <property type="term" value="P:phosphoenolpyruvate-dependent sugar phosphotransferase system"/>
    <property type="evidence" value="ECO:0007669"/>
    <property type="project" value="UniProtKB-KW"/>
</dbReference>
<comment type="subcellular location">
    <subcellularLocation>
        <location evidence="1">Cytoplasm</location>
    </subcellularLocation>
</comment>
<evidence type="ECO:0000256" key="1">
    <source>
        <dbReference type="ARBA" id="ARBA00004496"/>
    </source>
</evidence>
<dbReference type="Gene3D" id="3.30.1340.10">
    <property type="entry name" value="HPr-like"/>
    <property type="match status" value="1"/>
</dbReference>
<dbReference type="SUPFAM" id="SSF55594">
    <property type="entry name" value="HPr-like"/>
    <property type="match status" value="1"/>
</dbReference>
<evidence type="ECO:0000313" key="5">
    <source>
        <dbReference type="Proteomes" id="UP000193834"/>
    </source>
</evidence>
<dbReference type="STRING" id="1852522.SAMN06295960_3320"/>
<name>A0A1X7LDL9_9BACL</name>
<reference evidence="4 5" key="1">
    <citation type="submission" date="2017-04" db="EMBL/GenBank/DDBJ databases">
        <authorList>
            <person name="Afonso C.L."/>
            <person name="Miller P.J."/>
            <person name="Scott M.A."/>
            <person name="Spackman E."/>
            <person name="Goraichik I."/>
            <person name="Dimitrov K.M."/>
            <person name="Suarez D.L."/>
            <person name="Swayne D.E."/>
        </authorList>
    </citation>
    <scope>NUCLEOTIDE SEQUENCE [LARGE SCALE GENOMIC DNA]</scope>
    <source>
        <strain evidence="4 5">11</strain>
    </source>
</reference>
<dbReference type="RefSeq" id="WP_085495904.1">
    <property type="nucleotide sequence ID" value="NZ_FXAZ01000004.1"/>
</dbReference>
<gene>
    <name evidence="4" type="ORF">SAMN06295960_3320</name>
</gene>
<dbReference type="InterPro" id="IPR000032">
    <property type="entry name" value="HPr-like"/>
</dbReference>
<dbReference type="PROSITE" id="PS51350">
    <property type="entry name" value="PTS_HPR_DOM"/>
    <property type="match status" value="1"/>
</dbReference>
<dbReference type="PANTHER" id="PTHR33705">
    <property type="entry name" value="PHOSPHOCARRIER PROTEIN HPR"/>
    <property type="match status" value="1"/>
</dbReference>
<dbReference type="PANTHER" id="PTHR33705:SF2">
    <property type="entry name" value="PHOSPHOCARRIER PROTEIN NPR"/>
    <property type="match status" value="1"/>
</dbReference>
<accession>A0A1X7LDL9</accession>
<protein>
    <submittedName>
        <fullName evidence="4">Phosphocarrier protein</fullName>
    </submittedName>
</protein>
<dbReference type="EMBL" id="FXAZ01000004">
    <property type="protein sequence ID" value="SMG51966.1"/>
    <property type="molecule type" value="Genomic_DNA"/>
</dbReference>
<dbReference type="OrthoDB" id="9809047at2"/>
<evidence type="ECO:0000313" key="4">
    <source>
        <dbReference type="EMBL" id="SMG51966.1"/>
    </source>
</evidence>
<dbReference type="InterPro" id="IPR035895">
    <property type="entry name" value="HPr-like_sf"/>
</dbReference>
<keyword evidence="2" id="KW-0963">Cytoplasm</keyword>
<keyword evidence="5" id="KW-1185">Reference proteome</keyword>
<dbReference type="Proteomes" id="UP000193834">
    <property type="component" value="Unassembled WGS sequence"/>
</dbReference>
<dbReference type="CDD" id="cd00367">
    <property type="entry name" value="PTS-HPr_like"/>
    <property type="match status" value="1"/>
</dbReference>